<dbReference type="Proteomes" id="UP001623349">
    <property type="component" value="Unassembled WGS sequence"/>
</dbReference>
<feature type="compositionally biased region" description="Polar residues" evidence="3">
    <location>
        <begin position="164"/>
        <end position="185"/>
    </location>
</feature>
<feature type="region of interest" description="Disordered" evidence="3">
    <location>
        <begin position="1245"/>
        <end position="1267"/>
    </location>
</feature>
<organism evidence="5 6">
    <name type="scientific">Apodemus speciosus</name>
    <name type="common">Large Japanese field mouse</name>
    <dbReference type="NCBI Taxonomy" id="105296"/>
    <lineage>
        <taxon>Eukaryota</taxon>
        <taxon>Metazoa</taxon>
        <taxon>Chordata</taxon>
        <taxon>Craniata</taxon>
        <taxon>Vertebrata</taxon>
        <taxon>Euteleostomi</taxon>
        <taxon>Mammalia</taxon>
        <taxon>Eutheria</taxon>
        <taxon>Euarchontoglires</taxon>
        <taxon>Glires</taxon>
        <taxon>Rodentia</taxon>
        <taxon>Myomorpha</taxon>
        <taxon>Muroidea</taxon>
        <taxon>Muridae</taxon>
        <taxon>Murinae</taxon>
        <taxon>Apodemus</taxon>
    </lineage>
</organism>
<evidence type="ECO:0000259" key="4">
    <source>
        <dbReference type="PROSITE" id="PS50003"/>
    </source>
</evidence>
<dbReference type="InterPro" id="IPR037810">
    <property type="entry name" value="PHLDB1/2/3_PH"/>
</dbReference>
<keyword evidence="6" id="KW-1185">Reference proteome</keyword>
<feature type="region of interest" description="Disordered" evidence="3">
    <location>
        <begin position="161"/>
        <end position="193"/>
    </location>
</feature>
<feature type="compositionally biased region" description="Basic and acidic residues" evidence="3">
    <location>
        <begin position="691"/>
        <end position="705"/>
    </location>
</feature>
<feature type="domain" description="PH" evidence="4">
    <location>
        <begin position="1368"/>
        <end position="1472"/>
    </location>
</feature>
<dbReference type="SMART" id="SM00233">
    <property type="entry name" value="PH"/>
    <property type="match status" value="1"/>
</dbReference>
<feature type="region of interest" description="Disordered" evidence="3">
    <location>
        <begin position="1005"/>
        <end position="1029"/>
    </location>
</feature>
<feature type="region of interest" description="Disordered" evidence="3">
    <location>
        <begin position="1091"/>
        <end position="1141"/>
    </location>
</feature>
<dbReference type="Pfam" id="PF00169">
    <property type="entry name" value="PH"/>
    <property type="match status" value="1"/>
</dbReference>
<dbReference type="CDD" id="cd22713">
    <property type="entry name" value="FHA_PHLB1"/>
    <property type="match status" value="1"/>
</dbReference>
<evidence type="ECO:0000256" key="2">
    <source>
        <dbReference type="SAM" id="Coils"/>
    </source>
</evidence>
<reference evidence="5 6" key="1">
    <citation type="submission" date="2024-08" db="EMBL/GenBank/DDBJ databases">
        <title>The draft genome of Apodemus speciosus.</title>
        <authorList>
            <person name="Nabeshima K."/>
            <person name="Suzuki S."/>
            <person name="Onuma M."/>
        </authorList>
    </citation>
    <scope>NUCLEOTIDE SEQUENCE [LARGE SCALE GENOMIC DNA]</scope>
    <source>
        <strain evidence="5">IB14-021</strain>
    </source>
</reference>
<protein>
    <submittedName>
        <fullName evidence="5">Pleckstrin homology-like domain family B member 1</fullName>
    </submittedName>
</protein>
<feature type="compositionally biased region" description="Low complexity" evidence="3">
    <location>
        <begin position="262"/>
        <end position="283"/>
    </location>
</feature>
<dbReference type="SUPFAM" id="SSF50729">
    <property type="entry name" value="PH domain-like"/>
    <property type="match status" value="1"/>
</dbReference>
<dbReference type="SUPFAM" id="SSF49879">
    <property type="entry name" value="SMAD/FHA domain"/>
    <property type="match status" value="1"/>
</dbReference>
<evidence type="ECO:0000256" key="3">
    <source>
        <dbReference type="SAM" id="MobiDB-lite"/>
    </source>
</evidence>
<name>A0ABQ0F4D7_APOSI</name>
<accession>A0ABQ0F4D7</accession>
<feature type="compositionally biased region" description="Polar residues" evidence="3">
    <location>
        <begin position="378"/>
        <end position="390"/>
    </location>
</feature>
<feature type="compositionally biased region" description="Low complexity" evidence="3">
    <location>
        <begin position="1097"/>
        <end position="1118"/>
    </location>
</feature>
<feature type="region of interest" description="Disordered" evidence="3">
    <location>
        <begin position="378"/>
        <end position="580"/>
    </location>
</feature>
<feature type="compositionally biased region" description="Low complexity" evidence="3">
    <location>
        <begin position="473"/>
        <end position="486"/>
    </location>
</feature>
<dbReference type="Gene3D" id="2.60.200.20">
    <property type="match status" value="1"/>
</dbReference>
<feature type="coiled-coil region" evidence="2">
    <location>
        <begin position="1277"/>
        <end position="1336"/>
    </location>
</feature>
<dbReference type="InterPro" id="IPR008984">
    <property type="entry name" value="SMAD_FHA_dom_sf"/>
</dbReference>
<feature type="region of interest" description="Disordered" evidence="3">
    <location>
        <begin position="220"/>
        <end position="346"/>
    </location>
</feature>
<feature type="compositionally biased region" description="Polar residues" evidence="3">
    <location>
        <begin position="556"/>
        <end position="568"/>
    </location>
</feature>
<proteinExistence type="predicted"/>
<gene>
    <name evidence="5" type="ORF">APTSU1_000936300</name>
</gene>
<comment type="caution">
    <text evidence="5">The sequence shown here is derived from an EMBL/GenBank/DDBJ whole genome shotgun (WGS) entry which is preliminary data.</text>
</comment>
<dbReference type="InterPro" id="IPR011993">
    <property type="entry name" value="PH-like_dom_sf"/>
</dbReference>
<evidence type="ECO:0000313" key="6">
    <source>
        <dbReference type="Proteomes" id="UP001623349"/>
    </source>
</evidence>
<feature type="region of interest" description="Disordered" evidence="3">
    <location>
        <begin position="676"/>
        <end position="723"/>
    </location>
</feature>
<sequence length="1479" mass="161988">MPGELWRPWTMDTFNRNQGGPGCKAQAVVQKGPLDLIETGQGLKVQTDKPHLVSLGSGRLSTAITLLPLEEGRTVIGSAARDISLQGPGLAPEHCYIENLRGTLTLYPCGNACTMDGLPVRQPTRLTQGCMLCLGQSTFLRFNHPAEAKWMKSMIPAGARAPGSTYNPGSAESESLVNGNHTAQPATRAPSACASHSSLVSSIEKDLQEIMDSLVLEEPGAAGKKPATTSPLSPMANGGRYLLSPPTSPGAMSVGSSYENTSPAFSPLSSPASSGSCASHSPSGQEPGPSVPPLVPARSSSYHLALQPPQSRPSGSRSSESPRLGRKGGHERPPSPGLRGLLTDSPAATVLAEARRTTESPRLGGQLPVVAISLSEYPSSGARSQPTSIPGSPKFQSPVPAPRSKIGTLQDRPPSPFREPPGTERVLTTSPSRQLVGRTFSDGSATRTLQPPESPHLGRRGLDSMRELPPLSPSLSRRALSPLPARTAPDSKLSREVAESPRPRRWAAHGTSPEDFSLTLGARGRRTRSPSPTLGESLAPRKGSFSGRLSPAYSLGSLTGASPRQSPRAQRKLSSGDLRVPIPRERKNSITEISDNEDDLLEYHRRQRQERLREQEMERLERQRLETILNLCAEYSRADGGPETGELPSIGEATAALALAGRRPSRGLAGAVVVSGRNGEESGGASQRLWESMERSDEENLKEECSSTESTQQEHEDAPGGGAKLQGEVLAVEEERAQVLGRVEQLKVRVKELEQQLQEAAREAELERALLQGEREAERALLQKEQRAVDQLQEKLVALESGIQKERDKGDVHDQRDALSKQHLLLEGERAELAAGRRHLEARQALYAELQTQLDNCPESVREQLQEQLRREADALETETKLFEDLEFQQLERESRVEEERELAGQGLLRSKAELLRSVSKRKERLAVLDNQAGQIRAQAVQESERLAREKNAALQLLQKEKEKLTVLERRYHSLTGGRPFPKTTSTLKEAQLLVSEAPEIGLETKALGQSPRSSEAGASSVPLTPPASTQLCPQVQEMEKLLLPAVDLEQWYQELMAGLGTGLAVASPRSSPPPLPAKASRQLQVYRSKMDGDAASPLPRTRSGPLPSSSGSSSSSSQLSVATLGRSPSPKSALLAQNGTSSLPRNLAATLQDIETKRQLALQQKDPAGHQVIEEQRRRLAELKQKAAAEAQCQWDALHGTAPFPTGPCGFPALMHHSILHHLPAGRERGEEGEHAYDTLSLESSDSMETSISTGGTSACSPDNMSSASGLDMGKIEEMEKMLKEAHAEKSRLMESREREMELRRQALEEERRRREQVERRLQSESARRQQLVEKEVKLREKQFSQARPLTRYLPNRKEDFDLKTTSKVCRGYLIKMGGKIKSWKKRWFVFDRLKRTLSYYVGHKHETKLKGVIYFQAIEEVYYDHLRSAAKSPNPALTFCVKTHDRLYYMVAPSAEAMRIWMDVIVTGAEGYTQFMN</sequence>
<dbReference type="Gene3D" id="2.30.29.30">
    <property type="entry name" value="Pleckstrin-homology domain (PH domain)/Phosphotyrosine-binding domain (PTB)"/>
    <property type="match status" value="1"/>
</dbReference>
<evidence type="ECO:0000256" key="1">
    <source>
        <dbReference type="ARBA" id="ARBA00023054"/>
    </source>
</evidence>
<dbReference type="EMBL" id="BAAFST010000009">
    <property type="protein sequence ID" value="GAB1294130.1"/>
    <property type="molecule type" value="Genomic_DNA"/>
</dbReference>
<keyword evidence="1 2" id="KW-0175">Coiled coil</keyword>
<evidence type="ECO:0000313" key="5">
    <source>
        <dbReference type="EMBL" id="GAB1294130.1"/>
    </source>
</evidence>
<dbReference type="CDD" id="cd14673">
    <property type="entry name" value="PH_PHLDB1_2"/>
    <property type="match status" value="1"/>
</dbReference>
<feature type="compositionally biased region" description="Basic and acidic residues" evidence="3">
    <location>
        <begin position="492"/>
        <end position="502"/>
    </location>
</feature>
<dbReference type="InterPro" id="IPR001849">
    <property type="entry name" value="PH_domain"/>
</dbReference>
<dbReference type="PANTHER" id="PTHR12156:SF23">
    <property type="entry name" value="PLECKSTRIN HOMOLOGY-LIKE DOMAIN FAMILY B MEMBER 1"/>
    <property type="match status" value="1"/>
</dbReference>
<dbReference type="InterPro" id="IPR000253">
    <property type="entry name" value="FHA_dom"/>
</dbReference>
<dbReference type="PROSITE" id="PS50003">
    <property type="entry name" value="PH_DOMAIN"/>
    <property type="match status" value="1"/>
</dbReference>
<feature type="coiled-coil region" evidence="2">
    <location>
        <begin position="941"/>
        <end position="971"/>
    </location>
</feature>
<dbReference type="PANTHER" id="PTHR12156">
    <property type="entry name" value="PLECKSTRIN HOMOLOGY-LIKE DOMAIN, FAMILY B, MEMBER 3"/>
    <property type="match status" value="1"/>
</dbReference>
<feature type="compositionally biased region" description="Low complexity" evidence="3">
    <location>
        <begin position="306"/>
        <end position="322"/>
    </location>
</feature>
<dbReference type="InterPro" id="IPR052212">
    <property type="entry name" value="PH-like_domain"/>
</dbReference>
<feature type="compositionally biased region" description="Polar residues" evidence="3">
    <location>
        <begin position="441"/>
        <end position="451"/>
    </location>
</feature>
<dbReference type="Pfam" id="PF00498">
    <property type="entry name" value="FHA"/>
    <property type="match status" value="1"/>
</dbReference>